<dbReference type="EMBL" id="JAAOCX010000002">
    <property type="protein sequence ID" value="MBJ7632014.1"/>
    <property type="molecule type" value="Genomic_DNA"/>
</dbReference>
<proteinExistence type="predicted"/>
<keyword evidence="4" id="KW-1185">Reference proteome</keyword>
<comment type="caution">
    <text evidence="3">The sequence shown here is derived from an EMBL/GenBank/DDBJ whole genome shotgun (WGS) entry which is preliminary data.</text>
</comment>
<feature type="domain" description="NAD-dependent epimerase/dehydratase" evidence="1">
    <location>
        <begin position="4"/>
        <end position="212"/>
    </location>
</feature>
<dbReference type="Pfam" id="PF01370">
    <property type="entry name" value="Epimerase"/>
    <property type="match status" value="1"/>
</dbReference>
<evidence type="ECO:0000313" key="4">
    <source>
        <dbReference type="Proteomes" id="UP000728106"/>
    </source>
</evidence>
<evidence type="ECO:0000313" key="3">
    <source>
        <dbReference type="EMBL" id="MBJ7639443.1"/>
    </source>
</evidence>
<gene>
    <name evidence="3" type="ORF">HAU20_08625</name>
    <name evidence="2" type="ORF">HAU43_02690</name>
</gene>
<dbReference type="InterPro" id="IPR036291">
    <property type="entry name" value="NAD(P)-bd_dom_sf"/>
</dbReference>
<dbReference type="EMBL" id="JAAOCP010000010">
    <property type="protein sequence ID" value="MBJ7639443.1"/>
    <property type="molecule type" value="Genomic_DNA"/>
</dbReference>
<dbReference type="Gene3D" id="3.40.50.720">
    <property type="entry name" value="NAD(P)-binding Rossmann-like Domain"/>
    <property type="match status" value="1"/>
</dbReference>
<dbReference type="RefSeq" id="WP_135411194.1">
    <property type="nucleotide sequence ID" value="NZ_ALXJ01000044.1"/>
</dbReference>
<dbReference type="Proteomes" id="UP000808038">
    <property type="component" value="Unassembled WGS sequence"/>
</dbReference>
<accession>A0A4Z0RML3</accession>
<dbReference type="AlphaFoldDB" id="A0A4Z0RML3"/>
<dbReference type="InterPro" id="IPR001509">
    <property type="entry name" value="Epimerase_deHydtase"/>
</dbReference>
<protein>
    <submittedName>
        <fullName evidence="3">NAD-dependent epimerase/dehydratase family protein</fullName>
    </submittedName>
</protein>
<reference evidence="3" key="1">
    <citation type="submission" date="2020-02" db="EMBL/GenBank/DDBJ databases">
        <authorList>
            <person name="Fontana A."/>
            <person name="Patrone V."/>
            <person name="Morelli L."/>
        </authorList>
    </citation>
    <scope>NUCLEOTIDE SEQUENCE</scope>
    <source>
        <strain evidence="2">CCUG 30943</strain>
        <strain evidence="3">CCUG 43002</strain>
    </source>
</reference>
<organism evidence="3 4">
    <name type="scientific">Weissella confusa</name>
    <name type="common">Lactobacillus confusus</name>
    <dbReference type="NCBI Taxonomy" id="1583"/>
    <lineage>
        <taxon>Bacteria</taxon>
        <taxon>Bacillati</taxon>
        <taxon>Bacillota</taxon>
        <taxon>Bacilli</taxon>
        <taxon>Lactobacillales</taxon>
        <taxon>Lactobacillaceae</taxon>
        <taxon>Weissella</taxon>
    </lineage>
</organism>
<sequence>MQTILGSNGQIGTVLAKDLYQHYTKEIRLVGRHPQKIHDTDELMVADLTDPAQTFEAIAGSEVVYFTVGLPMDATTWEEQFPLIVENVIQATIKADAKLAFFDNTYMYRKDATPQMEASPFVPVGRKSVVRSKIATRLLAAMDNEGLQAVIGRAPEFYGPDRTQGITNGMLFDRIKAGQTPQVPVNDTVLRTFIWTPDASRALALLGNTPDAYGQTWHLPTEPGISYKDLIALTEQVVGHEVTYDIISLDAFREEARENHIRAEQLEILVRYQYDNIFVTDKFTKRFPTFKVTSFADGVRTILA</sequence>
<reference evidence="3 4" key="2">
    <citation type="journal article" date="2021" name="Int. J. Food Microbiol.">
        <title>Safety demonstration of a microbial species for use in the food chain: Weissella confusa.</title>
        <authorList>
            <person name="Bourdichon F."/>
            <person name="Patrone V."/>
            <person name="Fontana A."/>
            <person name="Milani G."/>
            <person name="Morelli L."/>
        </authorList>
    </citation>
    <scope>NUCLEOTIDE SEQUENCE [LARGE SCALE GENOMIC DNA]</scope>
    <source>
        <strain evidence="2">CCUG 30943</strain>
        <strain evidence="3 4">CCUG 43002</strain>
    </source>
</reference>
<dbReference type="SUPFAM" id="SSF51735">
    <property type="entry name" value="NAD(P)-binding Rossmann-fold domains"/>
    <property type="match status" value="1"/>
</dbReference>
<evidence type="ECO:0000259" key="1">
    <source>
        <dbReference type="Pfam" id="PF01370"/>
    </source>
</evidence>
<name>A0A4Z0RML3_WEICO</name>
<evidence type="ECO:0000313" key="2">
    <source>
        <dbReference type="EMBL" id="MBJ7632014.1"/>
    </source>
</evidence>
<dbReference type="Proteomes" id="UP000728106">
    <property type="component" value="Unassembled WGS sequence"/>
</dbReference>